<gene>
    <name evidence="2" type="ORF">RCOM_1764900</name>
</gene>
<organism evidence="2 3">
    <name type="scientific">Ricinus communis</name>
    <name type="common">Castor bean</name>
    <dbReference type="NCBI Taxonomy" id="3988"/>
    <lineage>
        <taxon>Eukaryota</taxon>
        <taxon>Viridiplantae</taxon>
        <taxon>Streptophyta</taxon>
        <taxon>Embryophyta</taxon>
        <taxon>Tracheophyta</taxon>
        <taxon>Spermatophyta</taxon>
        <taxon>Magnoliopsida</taxon>
        <taxon>eudicotyledons</taxon>
        <taxon>Gunneridae</taxon>
        <taxon>Pentapetalae</taxon>
        <taxon>rosids</taxon>
        <taxon>fabids</taxon>
        <taxon>Malpighiales</taxon>
        <taxon>Euphorbiaceae</taxon>
        <taxon>Acalyphoideae</taxon>
        <taxon>Acalypheae</taxon>
        <taxon>Ricinus</taxon>
    </lineage>
</organism>
<evidence type="ECO:0000313" key="3">
    <source>
        <dbReference type="Proteomes" id="UP000008311"/>
    </source>
</evidence>
<evidence type="ECO:0000313" key="2">
    <source>
        <dbReference type="EMBL" id="EEF49136.1"/>
    </source>
</evidence>
<accession>B9RHP9</accession>
<dbReference type="EMBL" id="EQ973780">
    <property type="protein sequence ID" value="EEF49136.1"/>
    <property type="molecule type" value="Genomic_DNA"/>
</dbReference>
<feature type="compositionally biased region" description="Polar residues" evidence="1">
    <location>
        <begin position="35"/>
        <end position="51"/>
    </location>
</feature>
<reference evidence="3" key="1">
    <citation type="journal article" date="2010" name="Nat. Biotechnol.">
        <title>Draft genome sequence of the oilseed species Ricinus communis.</title>
        <authorList>
            <person name="Chan A.P."/>
            <person name="Crabtree J."/>
            <person name="Zhao Q."/>
            <person name="Lorenzi H."/>
            <person name="Orvis J."/>
            <person name="Puiu D."/>
            <person name="Melake-Berhan A."/>
            <person name="Jones K.M."/>
            <person name="Redman J."/>
            <person name="Chen G."/>
            <person name="Cahoon E.B."/>
            <person name="Gedil M."/>
            <person name="Stanke M."/>
            <person name="Haas B.J."/>
            <person name="Wortman J.R."/>
            <person name="Fraser-Liggett C.M."/>
            <person name="Ravel J."/>
            <person name="Rabinowicz P.D."/>
        </authorList>
    </citation>
    <scope>NUCLEOTIDE SEQUENCE [LARGE SCALE GENOMIC DNA]</scope>
    <source>
        <strain evidence="3">cv. Hale</strain>
    </source>
</reference>
<keyword evidence="3" id="KW-1185">Reference proteome</keyword>
<dbReference type="Proteomes" id="UP000008311">
    <property type="component" value="Unassembled WGS sequence"/>
</dbReference>
<feature type="region of interest" description="Disordered" evidence="1">
    <location>
        <begin position="28"/>
        <end position="67"/>
    </location>
</feature>
<sequence length="79" mass="8493">MRHKYYNDIKDGDSLSLGDWRGVEAEAEAELSASHGSTEQGLANATTSLESADSAPATAHSAQTPLSASPKARWNLYYH</sequence>
<dbReference type="InParanoid" id="B9RHP9"/>
<dbReference type="AlphaFoldDB" id="B9RHP9"/>
<evidence type="ECO:0000256" key="1">
    <source>
        <dbReference type="SAM" id="MobiDB-lite"/>
    </source>
</evidence>
<name>B9RHP9_RICCO</name>
<proteinExistence type="predicted"/>
<protein>
    <submittedName>
        <fullName evidence="2">Uncharacterized protein</fullName>
    </submittedName>
</protein>